<organism evidence="2 3">
    <name type="scientific">Roseivirga pacifica</name>
    <dbReference type="NCBI Taxonomy" id="1267423"/>
    <lineage>
        <taxon>Bacteria</taxon>
        <taxon>Pseudomonadati</taxon>
        <taxon>Bacteroidota</taxon>
        <taxon>Cytophagia</taxon>
        <taxon>Cytophagales</taxon>
        <taxon>Roseivirgaceae</taxon>
        <taxon>Roseivirga</taxon>
    </lineage>
</organism>
<keyword evidence="3" id="KW-1185">Reference proteome</keyword>
<dbReference type="Proteomes" id="UP000199437">
    <property type="component" value="Unassembled WGS sequence"/>
</dbReference>
<accession>A0A1I0P0B2</accession>
<dbReference type="EMBL" id="FOIR01000001">
    <property type="protein sequence ID" value="SEW07402.1"/>
    <property type="molecule type" value="Genomic_DNA"/>
</dbReference>
<sequence length="184" mass="21040">MKKLLISALLLLATVQLANAQIYYEEPEEDDGLTFWDKTYFGGNLSLSFGTVTYIEVSPLMGYMVTPDFSVGAGATYMYFSRKYSNNYKVENSVYGGRTFLRYRVFENFYFHSEFESLNNEVPLMNGSGDFAREWVPGFYIGGGIFQPAFKRGGISFFVLYNLLYDDYKSPYSSAWVLRAGFTL</sequence>
<feature type="chain" id="PRO_5011480829" description="Outer membrane protein beta-barrel domain-containing protein" evidence="1">
    <location>
        <begin position="21"/>
        <end position="184"/>
    </location>
</feature>
<evidence type="ECO:0008006" key="4">
    <source>
        <dbReference type="Google" id="ProtNLM"/>
    </source>
</evidence>
<keyword evidence="1" id="KW-0732">Signal</keyword>
<proteinExistence type="predicted"/>
<reference evidence="3" key="1">
    <citation type="submission" date="2016-10" db="EMBL/GenBank/DDBJ databases">
        <authorList>
            <person name="Varghese N."/>
            <person name="Submissions S."/>
        </authorList>
    </citation>
    <scope>NUCLEOTIDE SEQUENCE [LARGE SCALE GENOMIC DNA]</scope>
    <source>
        <strain evidence="3">CGMCC 1.12402</strain>
    </source>
</reference>
<gene>
    <name evidence="2" type="ORF">SAMN05216290_1607</name>
</gene>
<protein>
    <recommendedName>
        <fullName evidence="4">Outer membrane protein beta-barrel domain-containing protein</fullName>
    </recommendedName>
</protein>
<dbReference type="RefSeq" id="WP_245733514.1">
    <property type="nucleotide sequence ID" value="NZ_FOIR01000001.1"/>
</dbReference>
<evidence type="ECO:0000256" key="1">
    <source>
        <dbReference type="SAM" id="SignalP"/>
    </source>
</evidence>
<dbReference type="Gene3D" id="2.40.160.60">
    <property type="entry name" value="Outer membrane protein transport protein (OMPP1/FadL/TodX)"/>
    <property type="match status" value="1"/>
</dbReference>
<dbReference type="AlphaFoldDB" id="A0A1I0P0B2"/>
<dbReference type="GeneID" id="99986331"/>
<evidence type="ECO:0000313" key="2">
    <source>
        <dbReference type="EMBL" id="SEW07402.1"/>
    </source>
</evidence>
<dbReference type="STRING" id="1267423.SAMN05216290_1607"/>
<evidence type="ECO:0000313" key="3">
    <source>
        <dbReference type="Proteomes" id="UP000199437"/>
    </source>
</evidence>
<dbReference type="SUPFAM" id="SSF56935">
    <property type="entry name" value="Porins"/>
    <property type="match status" value="1"/>
</dbReference>
<feature type="signal peptide" evidence="1">
    <location>
        <begin position="1"/>
        <end position="20"/>
    </location>
</feature>
<name>A0A1I0P0B2_9BACT</name>